<feature type="domain" description="TraD/TraG TraM recognition site" evidence="2">
    <location>
        <begin position="280"/>
        <end position="352"/>
    </location>
</feature>
<dbReference type="Pfam" id="PF12696">
    <property type="entry name" value="TraG-D_C"/>
    <property type="match status" value="1"/>
</dbReference>
<evidence type="ECO:0000259" key="2">
    <source>
        <dbReference type="Pfam" id="PF12696"/>
    </source>
</evidence>
<evidence type="ECO:0000313" key="4">
    <source>
        <dbReference type="Proteomes" id="UP000176996"/>
    </source>
</evidence>
<dbReference type="EMBL" id="MFKK01000021">
    <property type="protein sequence ID" value="OGG40700.1"/>
    <property type="molecule type" value="Genomic_DNA"/>
</dbReference>
<dbReference type="InterPro" id="IPR027417">
    <property type="entry name" value="P-loop_NTPase"/>
</dbReference>
<sequence>MGESVYRGETKQIRVSDEDRRRHIYIVGQTGTGKSNLITNMATYDISRGKGVAVIDPHGDLIHAILTQIPKNRHEDVIVFDPSDLERPMGLNMIEYNFDRPEEKTFIVNEMVSIFDRLYDLKATGGPMFEQYMRNALLLLMEDARNEPATLMEISRVFTDASYRKRKLLRIKNPTVQDFWQKEAEKAGGEAALQNITPYVTSKFNTFTANDYMRVIIGQEASSFNFRKVMDEGKILLINLSKGRIGDINANLLGMIFVGKLLMAALSRVDISEEERKDFNLYIDEFQNFTTDSIATILSEARKYRLDLVIAHQFIAQLTEKIRDSVFGNVGSIVNFRVGVQDAEFLVKEFSPIFDEHDLSNLDNFNAYLRLLIHGETTKPFNIKTIPSSRGDVTVAEHLRALSRAKYGRSREEVEEGIYRRLRD</sequence>
<evidence type="ECO:0000313" key="3">
    <source>
        <dbReference type="EMBL" id="OGG40700.1"/>
    </source>
</evidence>
<dbReference type="STRING" id="1798471.A3A21_00405"/>
<name>A0A1F6BUW2_9BACT</name>
<evidence type="ECO:0000259" key="1">
    <source>
        <dbReference type="Pfam" id="PF01935"/>
    </source>
</evidence>
<feature type="domain" description="Helicase HerA central" evidence="1">
    <location>
        <begin position="18"/>
        <end position="99"/>
    </location>
</feature>
<dbReference type="Pfam" id="PF01935">
    <property type="entry name" value="DUF87"/>
    <property type="match status" value="1"/>
</dbReference>
<dbReference type="InterPro" id="IPR051162">
    <property type="entry name" value="T4SS_component"/>
</dbReference>
<dbReference type="AlphaFoldDB" id="A0A1F6BUW2"/>
<protein>
    <submittedName>
        <fullName evidence="3">Uncharacterized protein</fullName>
    </submittedName>
</protein>
<dbReference type="PANTHER" id="PTHR30121">
    <property type="entry name" value="UNCHARACTERIZED PROTEIN YJGR-RELATED"/>
    <property type="match status" value="1"/>
</dbReference>
<dbReference type="Proteomes" id="UP000176996">
    <property type="component" value="Unassembled WGS sequence"/>
</dbReference>
<dbReference type="InterPro" id="IPR032689">
    <property type="entry name" value="TraG-D_C"/>
</dbReference>
<dbReference type="InterPro" id="IPR002789">
    <property type="entry name" value="HerA_central"/>
</dbReference>
<accession>A0A1F6BUW2</accession>
<gene>
    <name evidence="3" type="ORF">A3A21_00405</name>
</gene>
<dbReference type="Gene3D" id="3.40.50.300">
    <property type="entry name" value="P-loop containing nucleotide triphosphate hydrolases"/>
    <property type="match status" value="2"/>
</dbReference>
<dbReference type="PANTHER" id="PTHR30121:SF11">
    <property type="entry name" value="AAA+ ATPASE DOMAIN-CONTAINING PROTEIN"/>
    <property type="match status" value="1"/>
</dbReference>
<organism evidence="3 4">
    <name type="scientific">Candidatus Jorgensenbacteria bacterium RIFCSPLOWO2_01_FULL_45_25b</name>
    <dbReference type="NCBI Taxonomy" id="1798471"/>
    <lineage>
        <taxon>Bacteria</taxon>
        <taxon>Candidatus Joergenseniibacteriota</taxon>
    </lineage>
</organism>
<proteinExistence type="predicted"/>
<comment type="caution">
    <text evidence="3">The sequence shown here is derived from an EMBL/GenBank/DDBJ whole genome shotgun (WGS) entry which is preliminary data.</text>
</comment>
<reference evidence="3 4" key="1">
    <citation type="journal article" date="2016" name="Nat. Commun.">
        <title>Thousands of microbial genomes shed light on interconnected biogeochemical processes in an aquifer system.</title>
        <authorList>
            <person name="Anantharaman K."/>
            <person name="Brown C.T."/>
            <person name="Hug L.A."/>
            <person name="Sharon I."/>
            <person name="Castelle C.J."/>
            <person name="Probst A.J."/>
            <person name="Thomas B.C."/>
            <person name="Singh A."/>
            <person name="Wilkins M.J."/>
            <person name="Karaoz U."/>
            <person name="Brodie E.L."/>
            <person name="Williams K.H."/>
            <person name="Hubbard S.S."/>
            <person name="Banfield J.F."/>
        </authorList>
    </citation>
    <scope>NUCLEOTIDE SEQUENCE [LARGE SCALE GENOMIC DNA]</scope>
</reference>
<dbReference type="SUPFAM" id="SSF52540">
    <property type="entry name" value="P-loop containing nucleoside triphosphate hydrolases"/>
    <property type="match status" value="1"/>
</dbReference>